<evidence type="ECO:0000313" key="14">
    <source>
        <dbReference type="EMBL" id="GFQ85939.1"/>
    </source>
</evidence>
<evidence type="ECO:0000256" key="8">
    <source>
        <dbReference type="ARBA" id="ARBA00023065"/>
    </source>
</evidence>
<keyword evidence="9 13" id="KW-0472">Membrane</keyword>
<accession>A0A8X6KUT6</accession>
<evidence type="ECO:0000256" key="3">
    <source>
        <dbReference type="ARBA" id="ARBA00022448"/>
    </source>
</evidence>
<dbReference type="InterPro" id="IPR001873">
    <property type="entry name" value="ENaC"/>
</dbReference>
<gene>
    <name evidence="14" type="primary">AVEN_228817_1</name>
    <name evidence="14" type="ORF">TNCT_717891</name>
</gene>
<evidence type="ECO:0000313" key="15">
    <source>
        <dbReference type="Proteomes" id="UP000887116"/>
    </source>
</evidence>
<sequence length="125" mass="14845">QQASVDINEKCMRECSEACREIAYSLQSEIKLDQSQMCKDDNCRKRELYLNFIFNRLEIKNYVHRPKYESIEVFSYFGGYMGMWLGISLVALFDLSETLICLIIYLYKMQKKNKIHVARKSLHII</sequence>
<dbReference type="Proteomes" id="UP000887116">
    <property type="component" value="Unassembled WGS sequence"/>
</dbReference>
<evidence type="ECO:0000256" key="5">
    <source>
        <dbReference type="ARBA" id="ARBA00022692"/>
    </source>
</evidence>
<organism evidence="14 15">
    <name type="scientific">Trichonephila clavata</name>
    <name type="common">Joro spider</name>
    <name type="synonym">Nephila clavata</name>
    <dbReference type="NCBI Taxonomy" id="2740835"/>
    <lineage>
        <taxon>Eukaryota</taxon>
        <taxon>Metazoa</taxon>
        <taxon>Ecdysozoa</taxon>
        <taxon>Arthropoda</taxon>
        <taxon>Chelicerata</taxon>
        <taxon>Arachnida</taxon>
        <taxon>Araneae</taxon>
        <taxon>Araneomorphae</taxon>
        <taxon>Entelegynae</taxon>
        <taxon>Araneoidea</taxon>
        <taxon>Nephilidae</taxon>
        <taxon>Trichonephila</taxon>
    </lineage>
</organism>
<keyword evidence="3 12" id="KW-0813">Transport</keyword>
<evidence type="ECO:0000256" key="13">
    <source>
        <dbReference type="SAM" id="Phobius"/>
    </source>
</evidence>
<comment type="caution">
    <text evidence="14">The sequence shown here is derived from an EMBL/GenBank/DDBJ whole genome shotgun (WGS) entry which is preliminary data.</text>
</comment>
<keyword evidence="7" id="KW-0915">Sodium</keyword>
<protein>
    <submittedName>
        <fullName evidence="14">Uncharacterized protein</fullName>
    </submittedName>
</protein>
<keyword evidence="6 13" id="KW-1133">Transmembrane helix</keyword>
<dbReference type="EMBL" id="BMAO01013058">
    <property type="protein sequence ID" value="GFQ85939.1"/>
    <property type="molecule type" value="Genomic_DNA"/>
</dbReference>
<keyword evidence="5 12" id="KW-0812">Transmembrane</keyword>
<feature type="transmembrane region" description="Helical" evidence="13">
    <location>
        <begin position="83"/>
        <end position="107"/>
    </location>
</feature>
<evidence type="ECO:0000256" key="4">
    <source>
        <dbReference type="ARBA" id="ARBA00022461"/>
    </source>
</evidence>
<keyword evidence="4 12" id="KW-0894">Sodium channel</keyword>
<dbReference type="Pfam" id="PF00858">
    <property type="entry name" value="ASC"/>
    <property type="match status" value="1"/>
</dbReference>
<keyword evidence="11 12" id="KW-0407">Ion channel</keyword>
<evidence type="ECO:0000256" key="1">
    <source>
        <dbReference type="ARBA" id="ARBA00004141"/>
    </source>
</evidence>
<evidence type="ECO:0000256" key="2">
    <source>
        <dbReference type="ARBA" id="ARBA00007193"/>
    </source>
</evidence>
<evidence type="ECO:0000256" key="6">
    <source>
        <dbReference type="ARBA" id="ARBA00022989"/>
    </source>
</evidence>
<evidence type="ECO:0000256" key="11">
    <source>
        <dbReference type="ARBA" id="ARBA00023303"/>
    </source>
</evidence>
<dbReference type="GO" id="GO:0016020">
    <property type="term" value="C:membrane"/>
    <property type="evidence" value="ECO:0007669"/>
    <property type="project" value="UniProtKB-SubCell"/>
</dbReference>
<evidence type="ECO:0000256" key="10">
    <source>
        <dbReference type="ARBA" id="ARBA00023201"/>
    </source>
</evidence>
<comment type="similarity">
    <text evidence="2 12">Belongs to the amiloride-sensitive sodium channel (TC 1.A.6) family.</text>
</comment>
<dbReference type="Gene3D" id="1.10.287.770">
    <property type="entry name" value="YojJ-like"/>
    <property type="match status" value="1"/>
</dbReference>
<comment type="subcellular location">
    <subcellularLocation>
        <location evidence="1">Membrane</location>
        <topology evidence="1">Multi-pass membrane protein</topology>
    </subcellularLocation>
</comment>
<dbReference type="AlphaFoldDB" id="A0A8X6KUT6"/>
<dbReference type="GO" id="GO:0005272">
    <property type="term" value="F:sodium channel activity"/>
    <property type="evidence" value="ECO:0007669"/>
    <property type="project" value="UniProtKB-KW"/>
</dbReference>
<keyword evidence="15" id="KW-1185">Reference proteome</keyword>
<evidence type="ECO:0000256" key="12">
    <source>
        <dbReference type="RuleBase" id="RU000679"/>
    </source>
</evidence>
<evidence type="ECO:0000256" key="9">
    <source>
        <dbReference type="ARBA" id="ARBA00023136"/>
    </source>
</evidence>
<dbReference type="OrthoDB" id="6021021at2759"/>
<reference evidence="14" key="1">
    <citation type="submission" date="2020-07" db="EMBL/GenBank/DDBJ databases">
        <title>Multicomponent nature underlies the extraordinary mechanical properties of spider dragline silk.</title>
        <authorList>
            <person name="Kono N."/>
            <person name="Nakamura H."/>
            <person name="Mori M."/>
            <person name="Yoshida Y."/>
            <person name="Ohtoshi R."/>
            <person name="Malay A.D."/>
            <person name="Moran D.A.P."/>
            <person name="Tomita M."/>
            <person name="Numata K."/>
            <person name="Arakawa K."/>
        </authorList>
    </citation>
    <scope>NUCLEOTIDE SEQUENCE</scope>
</reference>
<name>A0A8X6KUT6_TRICU</name>
<keyword evidence="10 12" id="KW-0739">Sodium transport</keyword>
<evidence type="ECO:0000256" key="7">
    <source>
        <dbReference type="ARBA" id="ARBA00023053"/>
    </source>
</evidence>
<keyword evidence="8 12" id="KW-0406">Ion transport</keyword>
<feature type="non-terminal residue" evidence="14">
    <location>
        <position position="1"/>
    </location>
</feature>
<proteinExistence type="inferred from homology"/>